<name>A0ABT1TNQ5_9GAMM</name>
<evidence type="ECO:0000313" key="2">
    <source>
        <dbReference type="Proteomes" id="UP001524570"/>
    </source>
</evidence>
<keyword evidence="2" id="KW-1185">Reference proteome</keyword>
<sequence length="63" mass="6940">MSIYLIKIRDTEHGVEIEGTEVANPGERNAPSAVLGNAMVANATRYLEQHGRHITLAETVTRH</sequence>
<proteinExistence type="predicted"/>
<dbReference type="Proteomes" id="UP001524570">
    <property type="component" value="Unassembled WGS sequence"/>
</dbReference>
<organism evidence="1 2">
    <name type="scientific">Methylomonas rosea</name>
    <dbReference type="NCBI Taxonomy" id="2952227"/>
    <lineage>
        <taxon>Bacteria</taxon>
        <taxon>Pseudomonadati</taxon>
        <taxon>Pseudomonadota</taxon>
        <taxon>Gammaproteobacteria</taxon>
        <taxon>Methylococcales</taxon>
        <taxon>Methylococcaceae</taxon>
        <taxon>Methylomonas</taxon>
    </lineage>
</organism>
<reference evidence="1 2" key="1">
    <citation type="submission" date="2022-07" db="EMBL/GenBank/DDBJ databases">
        <title>Methylomonas rivi sp. nov., Methylomonas rosea sp. nov., Methylomonas aureus sp. nov. and Methylomonas subterranea sp. nov., four novel methanotrophs isolated from a freshwater creek and the deep terrestrial subsurface.</title>
        <authorList>
            <person name="Abin C."/>
            <person name="Sankaranarayanan K."/>
            <person name="Garner C."/>
            <person name="Sindelar R."/>
            <person name="Kotary K."/>
            <person name="Garner R."/>
            <person name="Barclay S."/>
            <person name="Lawson P."/>
            <person name="Krumholz L."/>
        </authorList>
    </citation>
    <scope>NUCLEOTIDE SEQUENCE [LARGE SCALE GENOMIC DNA]</scope>
    <source>
        <strain evidence="1 2">WSC-7</strain>
    </source>
</reference>
<dbReference type="RefSeq" id="WP_256605394.1">
    <property type="nucleotide sequence ID" value="NZ_JANIBL010000003.1"/>
</dbReference>
<dbReference type="EMBL" id="JANIBL010000003">
    <property type="protein sequence ID" value="MCQ8116117.1"/>
    <property type="molecule type" value="Genomic_DNA"/>
</dbReference>
<evidence type="ECO:0000313" key="1">
    <source>
        <dbReference type="EMBL" id="MCQ8116117.1"/>
    </source>
</evidence>
<comment type="caution">
    <text evidence="1">The sequence shown here is derived from an EMBL/GenBank/DDBJ whole genome shotgun (WGS) entry which is preliminary data.</text>
</comment>
<accession>A0ABT1TNQ5</accession>
<protein>
    <submittedName>
        <fullName evidence="1">Uncharacterized protein</fullName>
    </submittedName>
</protein>
<gene>
    <name evidence="1" type="ORF">NP589_01690</name>
</gene>